<proteinExistence type="inferred from homology"/>
<dbReference type="FunCoup" id="F4R989">
    <property type="interactions" value="223"/>
</dbReference>
<evidence type="ECO:0000256" key="2">
    <source>
        <dbReference type="ARBA" id="ARBA00022559"/>
    </source>
</evidence>
<dbReference type="KEGG" id="mlr:MELLADRAFT_92335"/>
<evidence type="ECO:0000256" key="1">
    <source>
        <dbReference type="ARBA" id="ARBA00010505"/>
    </source>
</evidence>
<dbReference type="OrthoDB" id="195498at2759"/>
<dbReference type="Pfam" id="PF08534">
    <property type="entry name" value="Redoxin"/>
    <property type="match status" value="1"/>
</dbReference>
<dbReference type="RefSeq" id="XP_007405797.1">
    <property type="nucleotide sequence ID" value="XM_007405735.1"/>
</dbReference>
<dbReference type="GO" id="GO:0005777">
    <property type="term" value="C:peroxisome"/>
    <property type="evidence" value="ECO:0007669"/>
    <property type="project" value="TreeGrafter"/>
</dbReference>
<name>F4R989_MELLP</name>
<dbReference type="GO" id="GO:0042744">
    <property type="term" value="P:hydrogen peroxide catabolic process"/>
    <property type="evidence" value="ECO:0007669"/>
    <property type="project" value="TreeGrafter"/>
</dbReference>
<dbReference type="EMBL" id="GL883093">
    <property type="protein sequence ID" value="EGG11195.1"/>
    <property type="molecule type" value="Genomic_DNA"/>
</dbReference>
<dbReference type="VEuPathDB" id="FungiDB:MELLADRAFT_92335"/>
<evidence type="ECO:0000256" key="7">
    <source>
        <dbReference type="RuleBase" id="RU366011"/>
    </source>
</evidence>
<feature type="active site" description="Cysteine sulfenic acid (-SOH) intermediate" evidence="6">
    <location>
        <position position="46"/>
    </location>
</feature>
<keyword evidence="3 7" id="KW-0049">Antioxidant</keyword>
<dbReference type="SUPFAM" id="SSF52833">
    <property type="entry name" value="Thioredoxin-like"/>
    <property type="match status" value="1"/>
</dbReference>
<evidence type="ECO:0000313" key="9">
    <source>
        <dbReference type="EMBL" id="EGG11195.1"/>
    </source>
</evidence>
<evidence type="ECO:0000256" key="5">
    <source>
        <dbReference type="ARBA" id="ARBA00023284"/>
    </source>
</evidence>
<feature type="domain" description="Redoxin" evidence="8">
    <location>
        <begin position="34"/>
        <end position="155"/>
    </location>
</feature>
<reference evidence="10" key="1">
    <citation type="journal article" date="2011" name="Proc. Natl. Acad. Sci. U.S.A.">
        <title>Obligate biotrophy features unraveled by the genomic analysis of rust fungi.</title>
        <authorList>
            <person name="Duplessis S."/>
            <person name="Cuomo C.A."/>
            <person name="Lin Y.-C."/>
            <person name="Aerts A."/>
            <person name="Tisserant E."/>
            <person name="Veneault-Fourrey C."/>
            <person name="Joly D.L."/>
            <person name="Hacquard S."/>
            <person name="Amselem J."/>
            <person name="Cantarel B.L."/>
            <person name="Chiu R."/>
            <person name="Coutinho P.M."/>
            <person name="Feau N."/>
            <person name="Field M."/>
            <person name="Frey P."/>
            <person name="Gelhaye E."/>
            <person name="Goldberg J."/>
            <person name="Grabherr M.G."/>
            <person name="Kodira C.D."/>
            <person name="Kohler A."/>
            <person name="Kuees U."/>
            <person name="Lindquist E.A."/>
            <person name="Lucas S.M."/>
            <person name="Mago R."/>
            <person name="Mauceli E."/>
            <person name="Morin E."/>
            <person name="Murat C."/>
            <person name="Pangilinan J.L."/>
            <person name="Park R."/>
            <person name="Pearson M."/>
            <person name="Quesneville H."/>
            <person name="Rouhier N."/>
            <person name="Sakthikumar S."/>
            <person name="Salamov A.A."/>
            <person name="Schmutz J."/>
            <person name="Selles B."/>
            <person name="Shapiro H."/>
            <person name="Tanguay P."/>
            <person name="Tuskan G.A."/>
            <person name="Henrissat B."/>
            <person name="Van de Peer Y."/>
            <person name="Rouze P."/>
            <person name="Ellis J.G."/>
            <person name="Dodds P.N."/>
            <person name="Schein J.E."/>
            <person name="Zhong S."/>
            <person name="Hamelin R.C."/>
            <person name="Grigoriev I.V."/>
            <person name="Szabo L.J."/>
            <person name="Martin F."/>
        </authorList>
    </citation>
    <scope>NUCLEOTIDE SEQUENCE [LARGE SCALE GENOMIC DNA]</scope>
    <source>
        <strain evidence="10">98AG31 / pathotype 3-4-7</strain>
    </source>
</reference>
<dbReference type="eggNOG" id="KOG0541">
    <property type="taxonomic scope" value="Eukaryota"/>
</dbReference>
<dbReference type="InterPro" id="IPR036249">
    <property type="entry name" value="Thioredoxin-like_sf"/>
</dbReference>
<dbReference type="GeneID" id="18936209"/>
<dbReference type="GO" id="GO:0008379">
    <property type="term" value="F:thioredoxin peroxidase activity"/>
    <property type="evidence" value="ECO:0007669"/>
    <property type="project" value="InterPro"/>
</dbReference>
<dbReference type="HOGENOM" id="CLU_072440_1_2_1"/>
<accession>F4R989</accession>
<dbReference type="GO" id="GO:0005739">
    <property type="term" value="C:mitochondrion"/>
    <property type="evidence" value="ECO:0007669"/>
    <property type="project" value="TreeGrafter"/>
</dbReference>
<comment type="similarity">
    <text evidence="1 7">Belongs to the peroxiredoxin family. Prx5 subfamily.</text>
</comment>
<dbReference type="InParanoid" id="F4R989"/>
<evidence type="ECO:0000256" key="3">
    <source>
        <dbReference type="ARBA" id="ARBA00022862"/>
    </source>
</evidence>
<dbReference type="GO" id="GO:0034599">
    <property type="term" value="P:cellular response to oxidative stress"/>
    <property type="evidence" value="ECO:0007669"/>
    <property type="project" value="InterPro"/>
</dbReference>
<dbReference type="InterPro" id="IPR037944">
    <property type="entry name" value="PRX5-like"/>
</dbReference>
<comment type="function">
    <text evidence="7">Thiol-specific peroxidase that catalyzes the reduction of hydrogen peroxide and organic hydroperoxides to water and alcohols, respectively. Plays a role in cell protection against oxidative stress by detoxifying peroxides.</text>
</comment>
<sequence length="158" mass="16974">MEGKVRVKLKSFDTLNSIIALKLTNLGDLFLIPADRKVVVFGLPACSISHLPGFISKASEIKSKGVSEIYCLATNDAYVMSGWGRFTKSGDQVQMISDTDLKWLEPAGLTIDLSDHGLGTRANRFALIIDDLKVTYVGVEKSAGDVSVSGADAVLPKL</sequence>
<evidence type="ECO:0000256" key="6">
    <source>
        <dbReference type="PIRSR" id="PIRSR637944-1"/>
    </source>
</evidence>
<dbReference type="CDD" id="cd03013">
    <property type="entry name" value="PRX5_like"/>
    <property type="match status" value="1"/>
</dbReference>
<gene>
    <name evidence="9" type="ORF">MELLADRAFT_92335</name>
</gene>
<keyword evidence="10" id="KW-1185">Reference proteome</keyword>
<dbReference type="PANTHER" id="PTHR10430">
    <property type="entry name" value="PEROXIREDOXIN"/>
    <property type="match status" value="1"/>
</dbReference>
<dbReference type="PANTHER" id="PTHR10430:SF16">
    <property type="entry name" value="PEROXIREDOXIN-5, MITOCHONDRIAL"/>
    <property type="match status" value="1"/>
</dbReference>
<protein>
    <recommendedName>
        <fullName evidence="8">Redoxin domain-containing protein</fullName>
    </recommendedName>
</protein>
<keyword evidence="2 7" id="KW-0575">Peroxidase</keyword>
<dbReference type="Gene3D" id="3.40.30.10">
    <property type="entry name" value="Glutaredoxin"/>
    <property type="match status" value="1"/>
</dbReference>
<dbReference type="STRING" id="747676.F4R989"/>
<keyword evidence="4 7" id="KW-0560">Oxidoreductase</keyword>
<dbReference type="AlphaFoldDB" id="F4R989"/>
<organism evidence="10">
    <name type="scientific">Melampsora larici-populina (strain 98AG31 / pathotype 3-4-7)</name>
    <name type="common">Poplar leaf rust fungus</name>
    <dbReference type="NCBI Taxonomy" id="747676"/>
    <lineage>
        <taxon>Eukaryota</taxon>
        <taxon>Fungi</taxon>
        <taxon>Dikarya</taxon>
        <taxon>Basidiomycota</taxon>
        <taxon>Pucciniomycotina</taxon>
        <taxon>Pucciniomycetes</taxon>
        <taxon>Pucciniales</taxon>
        <taxon>Melampsoraceae</taxon>
        <taxon>Melampsora</taxon>
    </lineage>
</organism>
<evidence type="ECO:0000256" key="4">
    <source>
        <dbReference type="ARBA" id="ARBA00023002"/>
    </source>
</evidence>
<dbReference type="GO" id="GO:0045454">
    <property type="term" value="P:cell redox homeostasis"/>
    <property type="evidence" value="ECO:0007669"/>
    <property type="project" value="TreeGrafter"/>
</dbReference>
<dbReference type="InterPro" id="IPR013740">
    <property type="entry name" value="Redoxin"/>
</dbReference>
<dbReference type="Proteomes" id="UP000001072">
    <property type="component" value="Unassembled WGS sequence"/>
</dbReference>
<evidence type="ECO:0000259" key="8">
    <source>
        <dbReference type="Pfam" id="PF08534"/>
    </source>
</evidence>
<keyword evidence="5 7" id="KW-0676">Redox-active center</keyword>
<evidence type="ECO:0000313" key="10">
    <source>
        <dbReference type="Proteomes" id="UP000001072"/>
    </source>
</evidence>